<dbReference type="EMBL" id="FJVC01000227">
    <property type="protein sequence ID" value="CZT45836.1"/>
    <property type="molecule type" value="Genomic_DNA"/>
</dbReference>
<gene>
    <name evidence="2" type="ORF">RSE6_06191</name>
</gene>
<evidence type="ECO:0000313" key="2">
    <source>
        <dbReference type="EMBL" id="CZT45836.1"/>
    </source>
</evidence>
<protein>
    <recommendedName>
        <fullName evidence="4">SnoaL-like domain-containing protein</fullName>
    </recommendedName>
</protein>
<evidence type="ECO:0000256" key="1">
    <source>
        <dbReference type="SAM" id="SignalP"/>
    </source>
</evidence>
<keyword evidence="1" id="KW-0732">Signal</keyword>
<feature type="chain" id="PRO_5009448075" description="SnoaL-like domain-containing protein" evidence="1">
    <location>
        <begin position="20"/>
        <end position="178"/>
    </location>
</feature>
<dbReference type="AlphaFoldDB" id="A0A1E1M9Q4"/>
<organism evidence="2 3">
    <name type="scientific">Rhynchosporium secalis</name>
    <name type="common">Barley scald fungus</name>
    <dbReference type="NCBI Taxonomy" id="38038"/>
    <lineage>
        <taxon>Eukaryota</taxon>
        <taxon>Fungi</taxon>
        <taxon>Dikarya</taxon>
        <taxon>Ascomycota</taxon>
        <taxon>Pezizomycotina</taxon>
        <taxon>Leotiomycetes</taxon>
        <taxon>Helotiales</taxon>
        <taxon>Ploettnerulaceae</taxon>
        <taxon>Rhynchosporium</taxon>
    </lineage>
</organism>
<reference evidence="3" key="1">
    <citation type="submission" date="2016-03" db="EMBL/GenBank/DDBJ databases">
        <authorList>
            <person name="Guldener U."/>
        </authorList>
    </citation>
    <scope>NUCLEOTIDE SEQUENCE [LARGE SCALE GENOMIC DNA]</scope>
</reference>
<keyword evidence="3" id="KW-1185">Reference proteome</keyword>
<proteinExistence type="predicted"/>
<evidence type="ECO:0008006" key="4">
    <source>
        <dbReference type="Google" id="ProtNLM"/>
    </source>
</evidence>
<accession>A0A1E1M9Q4</accession>
<name>A0A1E1M9Q4_RHYSE</name>
<sequence length="178" mass="19210">MKTSSYAGALLALMGAAQAVNMSPYKAGPNVEAGFATFVKEWYRTSEDKASTTSYTDFWVPVTGELILAGNKFVGYHDMLAVKQKLLPPGGNKAWWHLIKDSKITGETATNKTYVADIIIQTTYTPGNCSQVYGAAAFTILKNHAGVPILTPHSQAVSLYNLTVSDVRSPTDVPCTRS</sequence>
<evidence type="ECO:0000313" key="3">
    <source>
        <dbReference type="Proteomes" id="UP000177625"/>
    </source>
</evidence>
<feature type="signal peptide" evidence="1">
    <location>
        <begin position="1"/>
        <end position="19"/>
    </location>
</feature>
<dbReference type="Proteomes" id="UP000177625">
    <property type="component" value="Unassembled WGS sequence"/>
</dbReference>